<name>A0A9W6LPP4_9FUSO</name>
<comment type="function">
    <text evidence="11">Catalyzes the specific phosphorylation of the 3-hydroxyl group of shikimic acid using ATP as a cosubstrate.</text>
</comment>
<keyword evidence="6 11" id="KW-0547">Nucleotide-binding</keyword>
<comment type="cofactor">
    <cofactor evidence="11">
        <name>Mg(2+)</name>
        <dbReference type="ChEBI" id="CHEBI:18420"/>
    </cofactor>
    <text evidence="11">Binds 1 Mg(2+) ion per subunit.</text>
</comment>
<evidence type="ECO:0000256" key="11">
    <source>
        <dbReference type="HAMAP-Rule" id="MF_00109"/>
    </source>
</evidence>
<evidence type="ECO:0000256" key="6">
    <source>
        <dbReference type="ARBA" id="ARBA00022741"/>
    </source>
</evidence>
<feature type="binding site" evidence="11">
    <location>
        <position position="80"/>
    </location>
    <ligand>
        <name>substrate</name>
    </ligand>
</feature>
<dbReference type="PANTHER" id="PTHR21087">
    <property type="entry name" value="SHIKIMATE KINASE"/>
    <property type="match status" value="1"/>
</dbReference>
<dbReference type="GO" id="GO:0005524">
    <property type="term" value="F:ATP binding"/>
    <property type="evidence" value="ECO:0007669"/>
    <property type="project" value="UniProtKB-UniRule"/>
</dbReference>
<dbReference type="InterPro" id="IPR000623">
    <property type="entry name" value="Shikimate_kinase/TSH1"/>
</dbReference>
<feature type="binding site" evidence="11">
    <location>
        <begin position="12"/>
        <end position="17"/>
    </location>
    <ligand>
        <name>ATP</name>
        <dbReference type="ChEBI" id="CHEBI:30616"/>
    </ligand>
</feature>
<keyword evidence="13" id="KW-1185">Reference proteome</keyword>
<keyword evidence="11" id="KW-0460">Magnesium</keyword>
<comment type="caution">
    <text evidence="12">The sequence shown here is derived from an EMBL/GenBank/DDBJ whole genome shotgun (WGS) entry which is preliminary data.</text>
</comment>
<reference evidence="12" key="1">
    <citation type="submission" date="2022-12" db="EMBL/GenBank/DDBJ databases">
        <title>Reference genome sequencing for broad-spectrum identification of bacterial and archaeal isolates by mass spectrometry.</title>
        <authorList>
            <person name="Sekiguchi Y."/>
            <person name="Tourlousse D.M."/>
        </authorList>
    </citation>
    <scope>NUCLEOTIDE SEQUENCE</scope>
    <source>
        <strain evidence="12">10succ1</strain>
    </source>
</reference>
<keyword evidence="4 11" id="KW-0028">Amino-acid biosynthesis</keyword>
<evidence type="ECO:0000313" key="12">
    <source>
        <dbReference type="EMBL" id="GLI57170.1"/>
    </source>
</evidence>
<dbReference type="GO" id="GO:0009423">
    <property type="term" value="P:chorismate biosynthetic process"/>
    <property type="evidence" value="ECO:0007669"/>
    <property type="project" value="UniProtKB-UniRule"/>
</dbReference>
<proteinExistence type="inferred from homology"/>
<comment type="pathway">
    <text evidence="1 11">Metabolic intermediate biosynthesis; chorismate biosynthesis; chorismate from D-erythrose 4-phosphate and phosphoenolpyruvate: step 5/7.</text>
</comment>
<dbReference type="Gene3D" id="3.40.50.300">
    <property type="entry name" value="P-loop containing nucleotide triphosphate hydrolases"/>
    <property type="match status" value="1"/>
</dbReference>
<evidence type="ECO:0000256" key="10">
    <source>
        <dbReference type="ARBA" id="ARBA00048567"/>
    </source>
</evidence>
<accession>A0A9W6LPP4</accession>
<dbReference type="HAMAP" id="MF_00109">
    <property type="entry name" value="Shikimate_kinase"/>
    <property type="match status" value="1"/>
</dbReference>
<keyword evidence="9 11" id="KW-0057">Aromatic amino acid biosynthesis</keyword>
<dbReference type="Proteomes" id="UP001144471">
    <property type="component" value="Unassembled WGS sequence"/>
</dbReference>
<dbReference type="InterPro" id="IPR027417">
    <property type="entry name" value="P-loop_NTPase"/>
</dbReference>
<organism evidence="12 13">
    <name type="scientific">Propionigenium maris DSM 9537</name>
    <dbReference type="NCBI Taxonomy" id="1123000"/>
    <lineage>
        <taxon>Bacteria</taxon>
        <taxon>Fusobacteriati</taxon>
        <taxon>Fusobacteriota</taxon>
        <taxon>Fusobacteriia</taxon>
        <taxon>Fusobacteriales</taxon>
        <taxon>Fusobacteriaceae</taxon>
        <taxon>Propionigenium</taxon>
    </lineage>
</organism>
<dbReference type="Pfam" id="PF01202">
    <property type="entry name" value="SKI"/>
    <property type="match status" value="1"/>
</dbReference>
<dbReference type="GO" id="GO:0009073">
    <property type="term" value="P:aromatic amino acid family biosynthetic process"/>
    <property type="evidence" value="ECO:0007669"/>
    <property type="project" value="UniProtKB-KW"/>
</dbReference>
<gene>
    <name evidence="11 12" type="primary">aroK</name>
    <name evidence="12" type="ORF">PM10SUCC1_26840</name>
</gene>
<feature type="binding site" evidence="11">
    <location>
        <position position="118"/>
    </location>
    <ligand>
        <name>ATP</name>
        <dbReference type="ChEBI" id="CHEBI:30616"/>
    </ligand>
</feature>
<comment type="similarity">
    <text evidence="2 11">Belongs to the shikimate kinase family.</text>
</comment>
<dbReference type="EMBL" id="BSDY01000014">
    <property type="protein sequence ID" value="GLI57170.1"/>
    <property type="molecule type" value="Genomic_DNA"/>
</dbReference>
<keyword evidence="7 11" id="KW-0418">Kinase</keyword>
<dbReference type="RefSeq" id="WP_281836652.1">
    <property type="nucleotide sequence ID" value="NZ_BSDY01000014.1"/>
</dbReference>
<dbReference type="GO" id="GO:0005829">
    <property type="term" value="C:cytosol"/>
    <property type="evidence" value="ECO:0007669"/>
    <property type="project" value="TreeGrafter"/>
</dbReference>
<feature type="binding site" evidence="11">
    <location>
        <position position="137"/>
    </location>
    <ligand>
        <name>substrate</name>
    </ligand>
</feature>
<keyword evidence="5 11" id="KW-0808">Transferase</keyword>
<dbReference type="GO" id="GO:0008652">
    <property type="term" value="P:amino acid biosynthetic process"/>
    <property type="evidence" value="ECO:0007669"/>
    <property type="project" value="UniProtKB-KW"/>
</dbReference>
<evidence type="ECO:0000256" key="1">
    <source>
        <dbReference type="ARBA" id="ARBA00004842"/>
    </source>
</evidence>
<dbReference type="CDD" id="cd00464">
    <property type="entry name" value="SK"/>
    <property type="match status" value="1"/>
</dbReference>
<comment type="subunit">
    <text evidence="11">Monomer.</text>
</comment>
<evidence type="ECO:0000256" key="4">
    <source>
        <dbReference type="ARBA" id="ARBA00022605"/>
    </source>
</evidence>
<comment type="subcellular location">
    <subcellularLocation>
        <location evidence="11">Cytoplasm</location>
    </subcellularLocation>
</comment>
<keyword evidence="11" id="KW-0963">Cytoplasm</keyword>
<dbReference type="InterPro" id="IPR031322">
    <property type="entry name" value="Shikimate/glucono_kinase"/>
</dbReference>
<evidence type="ECO:0000256" key="3">
    <source>
        <dbReference type="ARBA" id="ARBA00012154"/>
    </source>
</evidence>
<dbReference type="InterPro" id="IPR023000">
    <property type="entry name" value="Shikimate_kinase_CS"/>
</dbReference>
<feature type="binding site" evidence="11">
    <location>
        <position position="34"/>
    </location>
    <ligand>
        <name>substrate</name>
    </ligand>
</feature>
<dbReference type="AlphaFoldDB" id="A0A9W6LPP4"/>
<dbReference type="GO" id="GO:0004765">
    <property type="term" value="F:shikimate kinase activity"/>
    <property type="evidence" value="ECO:0007669"/>
    <property type="project" value="UniProtKB-UniRule"/>
</dbReference>
<evidence type="ECO:0000256" key="9">
    <source>
        <dbReference type="ARBA" id="ARBA00023141"/>
    </source>
</evidence>
<dbReference type="PANTHER" id="PTHR21087:SF16">
    <property type="entry name" value="SHIKIMATE KINASE 1, CHLOROPLASTIC"/>
    <property type="match status" value="1"/>
</dbReference>
<comment type="catalytic activity">
    <reaction evidence="10 11">
        <text>shikimate + ATP = 3-phosphoshikimate + ADP + H(+)</text>
        <dbReference type="Rhea" id="RHEA:13121"/>
        <dbReference type="ChEBI" id="CHEBI:15378"/>
        <dbReference type="ChEBI" id="CHEBI:30616"/>
        <dbReference type="ChEBI" id="CHEBI:36208"/>
        <dbReference type="ChEBI" id="CHEBI:145989"/>
        <dbReference type="ChEBI" id="CHEBI:456216"/>
        <dbReference type="EC" id="2.7.1.71"/>
    </reaction>
</comment>
<evidence type="ECO:0000313" key="13">
    <source>
        <dbReference type="Proteomes" id="UP001144471"/>
    </source>
</evidence>
<feature type="binding site" evidence="11">
    <location>
        <position position="58"/>
    </location>
    <ligand>
        <name>substrate</name>
    </ligand>
</feature>
<evidence type="ECO:0000256" key="2">
    <source>
        <dbReference type="ARBA" id="ARBA00006997"/>
    </source>
</evidence>
<dbReference type="GO" id="GO:0000287">
    <property type="term" value="F:magnesium ion binding"/>
    <property type="evidence" value="ECO:0007669"/>
    <property type="project" value="UniProtKB-UniRule"/>
</dbReference>
<dbReference type="PRINTS" id="PR01100">
    <property type="entry name" value="SHIKIMTKNASE"/>
</dbReference>
<feature type="binding site" evidence="11">
    <location>
        <position position="16"/>
    </location>
    <ligand>
        <name>Mg(2+)</name>
        <dbReference type="ChEBI" id="CHEBI:18420"/>
    </ligand>
</feature>
<dbReference type="PROSITE" id="PS01128">
    <property type="entry name" value="SHIKIMATE_KINASE"/>
    <property type="match status" value="1"/>
</dbReference>
<comment type="caution">
    <text evidence="11">Lacks conserved residue(s) required for the propagation of feature annotation.</text>
</comment>
<dbReference type="EC" id="2.7.1.71" evidence="3 11"/>
<protein>
    <recommendedName>
        <fullName evidence="3 11">Shikimate kinase</fullName>
        <shortName evidence="11">SK</shortName>
        <ecNumber evidence="3 11">2.7.1.71</ecNumber>
    </recommendedName>
</protein>
<evidence type="ECO:0000256" key="8">
    <source>
        <dbReference type="ARBA" id="ARBA00022840"/>
    </source>
</evidence>
<sequence>MKDNIALIGFMGSGKSTVGRQLARALEMKFVDIDRIITEREGKSIPEIFAEKGETYFRRLENQIVEEESRDNNVVISTGGGVIIDNANIKNLRKTSFVVYLDCTLDCVYNRVKRRKNRPLLNVEDMYATIKDLHGKREKLYRISCDYSVRIDEDSTIYDTVDDIKRKYIES</sequence>
<dbReference type="SUPFAM" id="SSF52540">
    <property type="entry name" value="P-loop containing nucleoside triphosphate hydrolases"/>
    <property type="match status" value="1"/>
</dbReference>
<evidence type="ECO:0000256" key="7">
    <source>
        <dbReference type="ARBA" id="ARBA00022777"/>
    </source>
</evidence>
<keyword evidence="11" id="KW-0479">Metal-binding</keyword>
<evidence type="ECO:0000256" key="5">
    <source>
        <dbReference type="ARBA" id="ARBA00022679"/>
    </source>
</evidence>
<keyword evidence="8 11" id="KW-0067">ATP-binding</keyword>